<name>A0A6C0DU86_9ZZZZ</name>
<dbReference type="InterPro" id="IPR029044">
    <property type="entry name" value="Nucleotide-diphossugar_trans"/>
</dbReference>
<protein>
    <recommendedName>
        <fullName evidence="1">Glycosyltransferase 2-like domain-containing protein</fullName>
    </recommendedName>
</protein>
<evidence type="ECO:0000259" key="1">
    <source>
        <dbReference type="Pfam" id="PF00535"/>
    </source>
</evidence>
<accession>A0A6C0DU86</accession>
<sequence length="276" mass="32870">MFLPNEIECCICGPVKNCGPYLDKVLENIEKIGALFKDYKICIFYDNSQDDSIVKLSNYKKKNSRLKLYINKEPKSKYRTHNIAYARNYCLKYIKNNKDKYPFFIMMDFDEVNCKNINTNILPKYFERNDWDALSFNTTPKYYDIWGLSISPFCFSYNHFNQNEYNNYHVIQDYVMKKLNELPQGELLKCISSFNGFSIYRTEKFLNCYYDGKLRFDVIPAKFIKKHAEKARSNILLYDYGHIKGKYEDCEHRSFHAMAINQSDAKIRISPEILFN</sequence>
<evidence type="ECO:0000313" key="2">
    <source>
        <dbReference type="EMBL" id="QHT19940.1"/>
    </source>
</evidence>
<proteinExistence type="predicted"/>
<reference evidence="2" key="1">
    <citation type="journal article" date="2020" name="Nature">
        <title>Giant virus diversity and host interactions through global metagenomics.</title>
        <authorList>
            <person name="Schulz F."/>
            <person name="Roux S."/>
            <person name="Paez-Espino D."/>
            <person name="Jungbluth S."/>
            <person name="Walsh D.A."/>
            <person name="Denef V.J."/>
            <person name="McMahon K.D."/>
            <person name="Konstantinidis K.T."/>
            <person name="Eloe-Fadrosh E.A."/>
            <person name="Kyrpides N.C."/>
            <person name="Woyke T."/>
        </authorList>
    </citation>
    <scope>NUCLEOTIDE SEQUENCE</scope>
    <source>
        <strain evidence="2">GVMAG-M-3300023174-5</strain>
    </source>
</reference>
<dbReference type="Gene3D" id="3.90.550.10">
    <property type="entry name" value="Spore Coat Polysaccharide Biosynthesis Protein SpsA, Chain A"/>
    <property type="match status" value="1"/>
</dbReference>
<dbReference type="SUPFAM" id="SSF53448">
    <property type="entry name" value="Nucleotide-diphospho-sugar transferases"/>
    <property type="match status" value="1"/>
</dbReference>
<organism evidence="2">
    <name type="scientific">viral metagenome</name>
    <dbReference type="NCBI Taxonomy" id="1070528"/>
    <lineage>
        <taxon>unclassified sequences</taxon>
        <taxon>metagenomes</taxon>
        <taxon>organismal metagenomes</taxon>
    </lineage>
</organism>
<dbReference type="Pfam" id="PF00535">
    <property type="entry name" value="Glycos_transf_2"/>
    <property type="match status" value="1"/>
</dbReference>
<dbReference type="CDD" id="cd00761">
    <property type="entry name" value="Glyco_tranf_GTA_type"/>
    <property type="match status" value="1"/>
</dbReference>
<dbReference type="EMBL" id="MN739671">
    <property type="protein sequence ID" value="QHT19940.1"/>
    <property type="molecule type" value="Genomic_DNA"/>
</dbReference>
<feature type="domain" description="Glycosyltransferase 2-like" evidence="1">
    <location>
        <begin position="11"/>
        <end position="112"/>
    </location>
</feature>
<dbReference type="AlphaFoldDB" id="A0A6C0DU86"/>
<dbReference type="InterPro" id="IPR001173">
    <property type="entry name" value="Glyco_trans_2-like"/>
</dbReference>